<dbReference type="InterPro" id="IPR002197">
    <property type="entry name" value="HTH_Fis"/>
</dbReference>
<dbReference type="PRINTS" id="PR01590">
    <property type="entry name" value="HTHFIS"/>
</dbReference>
<sequence>MTARQPLVLLVDDEQDLCMLMQMSLSRMGIKTHMAHHLQQAKYFFSEYKYDACITDLNLPDGSGLELVKHVSQHYPNTPIAVLTAYGNMEIAIASLKAGAFDFVSKPINQTHLQQLLQKALHVPQLPEVVTDIPLEESMLIGDSQVIRKLRETIKKVARSQAPVFITGESGTGKEVVANLIHQLSNRSDSPFIAINCGAISEELMESELFGHKKGCFSGAISDKQGLIQAANGGTLFLDEIAELSLAMQAKLLRAVQEKKIRPLGSDSEIEVDFRIISASHQDIEALVEQGKFRHDLFFRIHVMDILLPPLRDRDRDILILASYFIQQICTEWKISTKHLTEEAKSFLLVQYYSGNVRELRNIIEKAITMSDEEYIDTQHLQAAPPRGQIKPESFDPIVTKTAPVELADKNQPIPEEGLEQYLEKVEKEVLLSALNQTHWNRTLAAKKLGMTFRSLRYRLKKFGLDTDDDDE</sequence>
<evidence type="ECO:0000259" key="6">
    <source>
        <dbReference type="PROSITE" id="PS50045"/>
    </source>
</evidence>
<dbReference type="PANTHER" id="PTHR32071">
    <property type="entry name" value="TRANSCRIPTIONAL REGULATORY PROTEIN"/>
    <property type="match status" value="1"/>
</dbReference>
<dbReference type="Pfam" id="PF02954">
    <property type="entry name" value="HTH_8"/>
    <property type="match status" value="1"/>
</dbReference>
<keyword evidence="4" id="KW-0804">Transcription</keyword>
<protein>
    <submittedName>
        <fullName evidence="8">Sigma-54-dependent Fis family transcriptional regulator</fullName>
    </submittedName>
</protein>
<dbReference type="SMART" id="SM00448">
    <property type="entry name" value="REC"/>
    <property type="match status" value="1"/>
</dbReference>
<keyword evidence="3" id="KW-0805">Transcription regulation</keyword>
<dbReference type="Gene3D" id="1.10.8.60">
    <property type="match status" value="1"/>
</dbReference>
<accession>A0A3G2T6F5</accession>
<evidence type="ECO:0000313" key="8">
    <source>
        <dbReference type="EMBL" id="AYO55868.1"/>
    </source>
</evidence>
<dbReference type="PROSITE" id="PS50045">
    <property type="entry name" value="SIGMA54_INTERACT_4"/>
    <property type="match status" value="1"/>
</dbReference>
<dbReference type="InterPro" id="IPR002078">
    <property type="entry name" value="Sigma_54_int"/>
</dbReference>
<dbReference type="InterPro" id="IPR058031">
    <property type="entry name" value="AAA_lid_NorR"/>
</dbReference>
<proteinExistence type="predicted"/>
<dbReference type="InterPro" id="IPR025662">
    <property type="entry name" value="Sigma_54_int_dom_ATP-bd_1"/>
</dbReference>
<evidence type="ECO:0000256" key="3">
    <source>
        <dbReference type="ARBA" id="ARBA00023015"/>
    </source>
</evidence>
<dbReference type="InterPro" id="IPR001789">
    <property type="entry name" value="Sig_transdc_resp-reg_receiver"/>
</dbReference>
<dbReference type="GO" id="GO:0006355">
    <property type="term" value="P:regulation of DNA-templated transcription"/>
    <property type="evidence" value="ECO:0007669"/>
    <property type="project" value="InterPro"/>
</dbReference>
<dbReference type="SUPFAM" id="SSF52172">
    <property type="entry name" value="CheY-like"/>
    <property type="match status" value="1"/>
</dbReference>
<keyword evidence="2" id="KW-0067">ATP-binding</keyword>
<dbReference type="GO" id="GO:0043565">
    <property type="term" value="F:sequence-specific DNA binding"/>
    <property type="evidence" value="ECO:0007669"/>
    <property type="project" value="InterPro"/>
</dbReference>
<dbReference type="FunFam" id="3.40.50.300:FF:000006">
    <property type="entry name" value="DNA-binding transcriptional regulator NtrC"/>
    <property type="match status" value="1"/>
</dbReference>
<dbReference type="AlphaFoldDB" id="A0A3G2T6F5"/>
<dbReference type="InterPro" id="IPR027417">
    <property type="entry name" value="P-loop_NTPase"/>
</dbReference>
<dbReference type="CDD" id="cd00009">
    <property type="entry name" value="AAA"/>
    <property type="match status" value="1"/>
</dbReference>
<dbReference type="Gene3D" id="3.40.50.300">
    <property type="entry name" value="P-loop containing nucleotide triphosphate hydrolases"/>
    <property type="match status" value="1"/>
</dbReference>
<dbReference type="InterPro" id="IPR003593">
    <property type="entry name" value="AAA+_ATPase"/>
</dbReference>
<evidence type="ECO:0000313" key="9">
    <source>
        <dbReference type="Proteomes" id="UP000279962"/>
    </source>
</evidence>
<dbReference type="SMART" id="SM00382">
    <property type="entry name" value="AAA"/>
    <property type="match status" value="1"/>
</dbReference>
<dbReference type="Gene3D" id="1.10.10.60">
    <property type="entry name" value="Homeodomain-like"/>
    <property type="match status" value="1"/>
</dbReference>
<dbReference type="SUPFAM" id="SSF46689">
    <property type="entry name" value="Homeodomain-like"/>
    <property type="match status" value="1"/>
</dbReference>
<dbReference type="RefSeq" id="WP_087552261.1">
    <property type="nucleotide sequence ID" value="NZ_CP033133.1"/>
</dbReference>
<evidence type="ECO:0000256" key="4">
    <source>
        <dbReference type="ARBA" id="ARBA00023163"/>
    </source>
</evidence>
<feature type="domain" description="Sigma-54 factor interaction" evidence="6">
    <location>
        <begin position="140"/>
        <end position="369"/>
    </location>
</feature>
<evidence type="ECO:0000256" key="5">
    <source>
        <dbReference type="PROSITE-ProRule" id="PRU00169"/>
    </source>
</evidence>
<dbReference type="EMBL" id="CP033133">
    <property type="protein sequence ID" value="AYO55868.1"/>
    <property type="molecule type" value="Genomic_DNA"/>
</dbReference>
<evidence type="ECO:0000256" key="2">
    <source>
        <dbReference type="ARBA" id="ARBA00022840"/>
    </source>
</evidence>
<gene>
    <name evidence="8" type="ORF">CDG68_20475</name>
</gene>
<dbReference type="InterPro" id="IPR009057">
    <property type="entry name" value="Homeodomain-like_sf"/>
</dbReference>
<organism evidence="8 9">
    <name type="scientific">Acinetobacter wuhouensis</name>
    <dbReference type="NCBI Taxonomy" id="1879050"/>
    <lineage>
        <taxon>Bacteria</taxon>
        <taxon>Pseudomonadati</taxon>
        <taxon>Pseudomonadota</taxon>
        <taxon>Gammaproteobacteria</taxon>
        <taxon>Moraxellales</taxon>
        <taxon>Moraxellaceae</taxon>
        <taxon>Acinetobacter</taxon>
    </lineage>
</organism>
<dbReference type="SUPFAM" id="SSF52540">
    <property type="entry name" value="P-loop containing nucleoside triphosphate hydrolases"/>
    <property type="match status" value="1"/>
</dbReference>
<keyword evidence="1" id="KW-0547">Nucleotide-binding</keyword>
<dbReference type="InterPro" id="IPR025943">
    <property type="entry name" value="Sigma_54_int_dom_ATP-bd_2"/>
</dbReference>
<name>A0A3G2T6F5_9GAMM</name>
<dbReference type="GO" id="GO:0005524">
    <property type="term" value="F:ATP binding"/>
    <property type="evidence" value="ECO:0007669"/>
    <property type="project" value="UniProtKB-KW"/>
</dbReference>
<dbReference type="PANTHER" id="PTHR32071:SF100">
    <property type="entry name" value="RESPONSE REGULATOR PROTEIN PILR"/>
    <property type="match status" value="1"/>
</dbReference>
<keyword evidence="5" id="KW-0597">Phosphoprotein</keyword>
<dbReference type="Pfam" id="PF00072">
    <property type="entry name" value="Response_reg"/>
    <property type="match status" value="1"/>
</dbReference>
<dbReference type="Pfam" id="PF25601">
    <property type="entry name" value="AAA_lid_14"/>
    <property type="match status" value="1"/>
</dbReference>
<dbReference type="InterPro" id="IPR011006">
    <property type="entry name" value="CheY-like_superfamily"/>
</dbReference>
<evidence type="ECO:0000256" key="1">
    <source>
        <dbReference type="ARBA" id="ARBA00022741"/>
    </source>
</evidence>
<evidence type="ECO:0000259" key="7">
    <source>
        <dbReference type="PROSITE" id="PS50110"/>
    </source>
</evidence>
<dbReference type="PROSITE" id="PS50110">
    <property type="entry name" value="RESPONSE_REGULATORY"/>
    <property type="match status" value="1"/>
</dbReference>
<feature type="domain" description="Response regulatory" evidence="7">
    <location>
        <begin position="7"/>
        <end position="121"/>
    </location>
</feature>
<dbReference type="Gene3D" id="3.40.50.2300">
    <property type="match status" value="1"/>
</dbReference>
<feature type="modified residue" description="4-aspartylphosphate" evidence="5">
    <location>
        <position position="56"/>
    </location>
</feature>
<dbReference type="PROSITE" id="PS00676">
    <property type="entry name" value="SIGMA54_INTERACT_2"/>
    <property type="match status" value="1"/>
</dbReference>
<dbReference type="Pfam" id="PF00158">
    <property type="entry name" value="Sigma54_activat"/>
    <property type="match status" value="1"/>
</dbReference>
<dbReference type="GO" id="GO:0000160">
    <property type="term" value="P:phosphorelay signal transduction system"/>
    <property type="evidence" value="ECO:0007669"/>
    <property type="project" value="InterPro"/>
</dbReference>
<reference evidence="8 9" key="1">
    <citation type="submission" date="2018-10" db="EMBL/GenBank/DDBJ databases">
        <title>The complete genome of Acinetobacter wuhouensis strain WCHAW010062.</title>
        <authorList>
            <person name="Hu Y."/>
            <person name="Long H."/>
            <person name="Feng Y."/>
            <person name="Zong Z."/>
        </authorList>
    </citation>
    <scope>NUCLEOTIDE SEQUENCE [LARGE SCALE GENOMIC DNA]</scope>
    <source>
        <strain evidence="8 9">WCHAW010062</strain>
    </source>
</reference>
<dbReference type="Proteomes" id="UP000279962">
    <property type="component" value="Chromosome"/>
</dbReference>
<dbReference type="PROSITE" id="PS00675">
    <property type="entry name" value="SIGMA54_INTERACT_1"/>
    <property type="match status" value="1"/>
</dbReference>